<evidence type="ECO:0000313" key="4">
    <source>
        <dbReference type="EMBL" id="MDA5192839.1"/>
    </source>
</evidence>
<dbReference type="EMBL" id="JANWOI010000001">
    <property type="protein sequence ID" value="MDA5192839.1"/>
    <property type="molecule type" value="Genomic_DNA"/>
</dbReference>
<dbReference type="RefSeq" id="WP_274942540.1">
    <property type="nucleotide sequence ID" value="NZ_JANWOI010000001.1"/>
</dbReference>
<keyword evidence="5" id="KW-1185">Reference proteome</keyword>
<comment type="caution">
    <text evidence="4">The sequence shown here is derived from an EMBL/GenBank/DDBJ whole genome shotgun (WGS) entry which is preliminary data.</text>
</comment>
<dbReference type="AlphaFoldDB" id="A0A9X3TW60"/>
<dbReference type="Pfam" id="PF04773">
    <property type="entry name" value="FecR"/>
    <property type="match status" value="1"/>
</dbReference>
<name>A0A9X3TW60_9PROT</name>
<evidence type="ECO:0000256" key="1">
    <source>
        <dbReference type="SAM" id="Phobius"/>
    </source>
</evidence>
<dbReference type="PANTHER" id="PTHR30273:SF2">
    <property type="entry name" value="PROTEIN FECR"/>
    <property type="match status" value="1"/>
</dbReference>
<keyword evidence="1" id="KW-0812">Transmembrane</keyword>
<reference evidence="4" key="1">
    <citation type="submission" date="2022-08" db="EMBL/GenBank/DDBJ databases">
        <authorList>
            <person name="Vandamme P."/>
            <person name="Hettiarachchi A."/>
            <person name="Peeters C."/>
            <person name="Cnockaert M."/>
            <person name="Carlier A."/>
        </authorList>
    </citation>
    <scope>NUCLEOTIDE SEQUENCE</scope>
    <source>
        <strain evidence="4">LMG 31809</strain>
    </source>
</reference>
<dbReference type="Proteomes" id="UP001141619">
    <property type="component" value="Unassembled WGS sequence"/>
</dbReference>
<organism evidence="4 5">
    <name type="scientific">Govanella unica</name>
    <dbReference type="NCBI Taxonomy" id="2975056"/>
    <lineage>
        <taxon>Bacteria</taxon>
        <taxon>Pseudomonadati</taxon>
        <taxon>Pseudomonadota</taxon>
        <taxon>Alphaproteobacteria</taxon>
        <taxon>Emcibacterales</taxon>
        <taxon>Govanellaceae</taxon>
        <taxon>Govanella</taxon>
    </lineage>
</organism>
<dbReference type="PANTHER" id="PTHR30273">
    <property type="entry name" value="PERIPLASMIC SIGNAL SENSOR AND SIGMA FACTOR ACTIVATOR FECR-RELATED"/>
    <property type="match status" value="1"/>
</dbReference>
<feature type="transmembrane region" description="Helical" evidence="1">
    <location>
        <begin position="91"/>
        <end position="112"/>
    </location>
</feature>
<keyword evidence="1" id="KW-0472">Membrane</keyword>
<evidence type="ECO:0000259" key="2">
    <source>
        <dbReference type="Pfam" id="PF04773"/>
    </source>
</evidence>
<evidence type="ECO:0000259" key="3">
    <source>
        <dbReference type="Pfam" id="PF16220"/>
    </source>
</evidence>
<dbReference type="InterPro" id="IPR032623">
    <property type="entry name" value="FecR_N"/>
</dbReference>
<dbReference type="InterPro" id="IPR006860">
    <property type="entry name" value="FecR"/>
</dbReference>
<dbReference type="GO" id="GO:0016989">
    <property type="term" value="F:sigma factor antagonist activity"/>
    <property type="evidence" value="ECO:0007669"/>
    <property type="project" value="TreeGrafter"/>
</dbReference>
<evidence type="ECO:0000313" key="5">
    <source>
        <dbReference type="Proteomes" id="UP001141619"/>
    </source>
</evidence>
<dbReference type="Pfam" id="PF16220">
    <property type="entry name" value="DUF4880"/>
    <property type="match status" value="1"/>
</dbReference>
<reference evidence="4" key="2">
    <citation type="journal article" date="2023" name="Syst. Appl. Microbiol.">
        <title>Govania unica gen. nov., sp. nov., a rare biosphere bacterium that represents a novel family in the class Alphaproteobacteria.</title>
        <authorList>
            <person name="Vandamme P."/>
            <person name="Peeters C."/>
            <person name="Hettiarachchi A."/>
            <person name="Cnockaert M."/>
            <person name="Carlier A."/>
        </authorList>
    </citation>
    <scope>NUCLEOTIDE SEQUENCE</scope>
    <source>
        <strain evidence="4">LMG 31809</strain>
    </source>
</reference>
<accession>A0A9X3TW60</accession>
<feature type="domain" description="FecR N-terminal" evidence="3">
    <location>
        <begin position="16"/>
        <end position="56"/>
    </location>
</feature>
<dbReference type="PIRSF" id="PIRSF018266">
    <property type="entry name" value="FecR"/>
    <property type="match status" value="1"/>
</dbReference>
<feature type="domain" description="FecR protein" evidence="2">
    <location>
        <begin position="125"/>
        <end position="217"/>
    </location>
</feature>
<sequence length="340" mass="37718">MNFNRATDSSLGGQRTASEWVLYRHGPLMTEPDEAVFARWLAQDPENRSNYYEIESIWAGLGALAGDPLVSAIAPESMRSRRSLMQWVGSLGWRLPALAAGLLCAVFAIYMIERMTVQPEVPRFIQTAVGEQRTVTLADRSVLYLNTDSAIAVDFSGPLRRLELIRGEIHMDVAYDPSRPFVVDSGGAVVRVLGTAFDVQRYEDGRVRVAVTRGVVQVAHVIETAEGTREEAVILHPEETALLDPSFSGITKKHDDVARLTSWRQGSLDLTGFTLEEAVTEVNRYSTKRIIIGDDSIRKLPLNAVFNIHDLDRFVPSIERLLPVKVASRTDETIVLTSAP</sequence>
<keyword evidence="1" id="KW-1133">Transmembrane helix</keyword>
<dbReference type="InterPro" id="IPR012373">
    <property type="entry name" value="Ferrdict_sens_TM"/>
</dbReference>
<proteinExistence type="predicted"/>
<dbReference type="Gene3D" id="2.60.120.1440">
    <property type="match status" value="1"/>
</dbReference>
<gene>
    <name evidence="4" type="ORF">NYP16_02550</name>
</gene>
<protein>
    <submittedName>
        <fullName evidence="4">FecR family protein</fullName>
    </submittedName>
</protein>